<comment type="caution">
    <text evidence="2">The sequence shown here is derived from an EMBL/GenBank/DDBJ whole genome shotgun (WGS) entry which is preliminary data.</text>
</comment>
<dbReference type="AlphaFoldDB" id="A0A9D9J3W2"/>
<feature type="chain" id="PRO_5038899608" evidence="1">
    <location>
        <begin position="21"/>
        <end position="76"/>
    </location>
</feature>
<reference evidence="2" key="2">
    <citation type="journal article" date="2021" name="PeerJ">
        <title>Extensive microbial diversity within the chicken gut microbiome revealed by metagenomics and culture.</title>
        <authorList>
            <person name="Gilroy R."/>
            <person name="Ravi A."/>
            <person name="Getino M."/>
            <person name="Pursley I."/>
            <person name="Horton D.L."/>
            <person name="Alikhan N.F."/>
            <person name="Baker D."/>
            <person name="Gharbi K."/>
            <person name="Hall N."/>
            <person name="Watson M."/>
            <person name="Adriaenssens E.M."/>
            <person name="Foster-Nyarko E."/>
            <person name="Jarju S."/>
            <person name="Secka A."/>
            <person name="Antonio M."/>
            <person name="Oren A."/>
            <person name="Chaudhuri R.R."/>
            <person name="La Ragione R."/>
            <person name="Hildebrand F."/>
            <person name="Pallen M.J."/>
        </authorList>
    </citation>
    <scope>NUCLEOTIDE SEQUENCE</scope>
    <source>
        <strain evidence="2">B2-16538</strain>
    </source>
</reference>
<dbReference type="SUPFAM" id="SSF160574">
    <property type="entry name" value="BT0923-like"/>
    <property type="match status" value="1"/>
</dbReference>
<dbReference type="EMBL" id="JADILX010000058">
    <property type="protein sequence ID" value="MBO8485441.1"/>
    <property type="molecule type" value="Genomic_DNA"/>
</dbReference>
<feature type="signal peptide" evidence="1">
    <location>
        <begin position="1"/>
        <end position="20"/>
    </location>
</feature>
<keyword evidence="1" id="KW-0732">Signal</keyword>
<dbReference type="Gene3D" id="3.40.1420.30">
    <property type="match status" value="1"/>
</dbReference>
<reference evidence="2" key="1">
    <citation type="submission" date="2020-10" db="EMBL/GenBank/DDBJ databases">
        <authorList>
            <person name="Gilroy R."/>
        </authorList>
    </citation>
    <scope>NUCLEOTIDE SEQUENCE</scope>
    <source>
        <strain evidence="2">B2-16538</strain>
    </source>
</reference>
<gene>
    <name evidence="2" type="ORF">IAB78_03350</name>
</gene>
<accession>A0A9D9J3W2</accession>
<protein>
    <submittedName>
        <fullName evidence="2">Uncharacterized protein</fullName>
    </submittedName>
</protein>
<feature type="non-terminal residue" evidence="2">
    <location>
        <position position="76"/>
    </location>
</feature>
<proteinExistence type="predicted"/>
<sequence length="76" mass="8570">MKKLMTIIAGLVALSGTACADNDRAITVDRLPEQAQEFIAGHFAGEKIAYVKQERDFFEVKYEVMFVRGALVEFDR</sequence>
<dbReference type="Proteomes" id="UP000823750">
    <property type="component" value="Unassembled WGS sequence"/>
</dbReference>
<organism evidence="2 3">
    <name type="scientific">Candidatus Cryptobacteroides excrementavium</name>
    <dbReference type="NCBI Taxonomy" id="2840759"/>
    <lineage>
        <taxon>Bacteria</taxon>
        <taxon>Pseudomonadati</taxon>
        <taxon>Bacteroidota</taxon>
        <taxon>Bacteroidia</taxon>
        <taxon>Bacteroidales</taxon>
        <taxon>Candidatus Cryptobacteroides</taxon>
    </lineage>
</organism>
<name>A0A9D9J3W2_9BACT</name>
<evidence type="ECO:0000256" key="1">
    <source>
        <dbReference type="SAM" id="SignalP"/>
    </source>
</evidence>
<dbReference type="PROSITE" id="PS51257">
    <property type="entry name" value="PROKAR_LIPOPROTEIN"/>
    <property type="match status" value="1"/>
</dbReference>
<evidence type="ECO:0000313" key="3">
    <source>
        <dbReference type="Proteomes" id="UP000823750"/>
    </source>
</evidence>
<evidence type="ECO:0000313" key="2">
    <source>
        <dbReference type="EMBL" id="MBO8485441.1"/>
    </source>
</evidence>